<dbReference type="CDD" id="cd01389">
    <property type="entry name" value="HMG-box_ROX1-like"/>
    <property type="match status" value="1"/>
</dbReference>
<reference evidence="6 7" key="1">
    <citation type="journal article" date="2020" name="ISME J.">
        <title>Uncovering the hidden diversity of litter-decomposition mechanisms in mushroom-forming fungi.</title>
        <authorList>
            <person name="Floudas D."/>
            <person name="Bentzer J."/>
            <person name="Ahren D."/>
            <person name="Johansson T."/>
            <person name="Persson P."/>
            <person name="Tunlid A."/>
        </authorList>
    </citation>
    <scope>NUCLEOTIDE SEQUENCE [LARGE SCALE GENOMIC DNA]</scope>
    <source>
        <strain evidence="6 7">CBS 406.79</strain>
    </source>
</reference>
<feature type="region of interest" description="Disordered" evidence="4">
    <location>
        <begin position="167"/>
        <end position="188"/>
    </location>
</feature>
<evidence type="ECO:0000313" key="6">
    <source>
        <dbReference type="EMBL" id="KAF5390697.1"/>
    </source>
</evidence>
<evidence type="ECO:0000256" key="3">
    <source>
        <dbReference type="PROSITE-ProRule" id="PRU00267"/>
    </source>
</evidence>
<dbReference type="OrthoDB" id="6247875at2759"/>
<dbReference type="InterPro" id="IPR050140">
    <property type="entry name" value="SRY-related_HMG-box_TF-like"/>
</dbReference>
<dbReference type="GO" id="GO:0000978">
    <property type="term" value="F:RNA polymerase II cis-regulatory region sequence-specific DNA binding"/>
    <property type="evidence" value="ECO:0007669"/>
    <property type="project" value="TreeGrafter"/>
</dbReference>
<sequence length="418" mass="46807">MWWTMNQRQGPGTSRMAFAVAYKRYCSFPVGSESPQRASSPLNAAALIMPILQSQEKGSSANSPSLPTIIAPKPLPFTFPAFHNLIPPLDTSSSSSPFEPLLPLARAPPAVTSIVSPSSSSSMNRGSAHLDAGRRPKKGDDDYVKRPENAFILFRRKCCEERQQVQDTLAHTKPPRKQRQADLSKKISHRWKTLSHEERKYWEHLAQQKKREHQQIYPDYVYRPQRVRDQDGRARNKRRTISARARKEGSAGRETTYVVPVPPSIGRSTSEPSLTYQTIHVPNVYADLSHPPSPSPTHMNSQRTAYTTEARGYSDEAGLQANINGKHANPGFIFQYFAQPAEQMPSAINIPAILGGLQGNDQSMWNPTEVWQNEPGMLMHNDFDINAISPVKFTIPEFYPDDGDIFGHNGFGGLDLNF</sequence>
<proteinExistence type="predicted"/>
<evidence type="ECO:0000259" key="5">
    <source>
        <dbReference type="PROSITE" id="PS50118"/>
    </source>
</evidence>
<dbReference type="PANTHER" id="PTHR10270">
    <property type="entry name" value="SOX TRANSCRIPTION FACTOR"/>
    <property type="match status" value="1"/>
</dbReference>
<keyword evidence="7" id="KW-1185">Reference proteome</keyword>
<dbReference type="InterPro" id="IPR036910">
    <property type="entry name" value="HMG_box_dom_sf"/>
</dbReference>
<dbReference type="Gene3D" id="1.10.30.10">
    <property type="entry name" value="High mobility group box domain"/>
    <property type="match status" value="1"/>
</dbReference>
<feature type="compositionally biased region" description="Low complexity" evidence="4">
    <location>
        <begin position="113"/>
        <end position="127"/>
    </location>
</feature>
<dbReference type="SUPFAM" id="SSF47095">
    <property type="entry name" value="HMG-box"/>
    <property type="match status" value="1"/>
</dbReference>
<organism evidence="6 7">
    <name type="scientific">Collybiopsis confluens</name>
    <dbReference type="NCBI Taxonomy" id="2823264"/>
    <lineage>
        <taxon>Eukaryota</taxon>
        <taxon>Fungi</taxon>
        <taxon>Dikarya</taxon>
        <taxon>Basidiomycota</taxon>
        <taxon>Agaricomycotina</taxon>
        <taxon>Agaricomycetes</taxon>
        <taxon>Agaricomycetidae</taxon>
        <taxon>Agaricales</taxon>
        <taxon>Marasmiineae</taxon>
        <taxon>Omphalotaceae</taxon>
        <taxon>Collybiopsis</taxon>
    </lineage>
</organism>
<dbReference type="GO" id="GO:0030154">
    <property type="term" value="P:cell differentiation"/>
    <property type="evidence" value="ECO:0007669"/>
    <property type="project" value="TreeGrafter"/>
</dbReference>
<dbReference type="PROSITE" id="PS50118">
    <property type="entry name" value="HMG_BOX_2"/>
    <property type="match status" value="1"/>
</dbReference>
<evidence type="ECO:0000256" key="2">
    <source>
        <dbReference type="ARBA" id="ARBA00023163"/>
    </source>
</evidence>
<dbReference type="GO" id="GO:0001228">
    <property type="term" value="F:DNA-binding transcription activator activity, RNA polymerase II-specific"/>
    <property type="evidence" value="ECO:0007669"/>
    <property type="project" value="TreeGrafter"/>
</dbReference>
<keyword evidence="3" id="KW-0539">Nucleus</keyword>
<dbReference type="AlphaFoldDB" id="A0A8H5ME65"/>
<evidence type="ECO:0000256" key="4">
    <source>
        <dbReference type="SAM" id="MobiDB-lite"/>
    </source>
</evidence>
<feature type="region of interest" description="Disordered" evidence="4">
    <location>
        <begin position="229"/>
        <end position="271"/>
    </location>
</feature>
<feature type="DNA-binding region" description="HMG box" evidence="3">
    <location>
        <begin position="144"/>
        <end position="221"/>
    </location>
</feature>
<dbReference type="SMART" id="SM00398">
    <property type="entry name" value="HMG"/>
    <property type="match status" value="1"/>
</dbReference>
<evidence type="ECO:0000313" key="7">
    <source>
        <dbReference type="Proteomes" id="UP000518752"/>
    </source>
</evidence>
<feature type="compositionally biased region" description="Basic and acidic residues" evidence="4">
    <location>
        <begin position="131"/>
        <end position="143"/>
    </location>
</feature>
<dbReference type="Pfam" id="PF00505">
    <property type="entry name" value="HMG_box"/>
    <property type="match status" value="1"/>
</dbReference>
<comment type="caution">
    <text evidence="6">The sequence shown here is derived from an EMBL/GenBank/DDBJ whole genome shotgun (WGS) entry which is preliminary data.</text>
</comment>
<gene>
    <name evidence="6" type="ORF">D9757_002579</name>
</gene>
<feature type="domain" description="HMG box" evidence="5">
    <location>
        <begin position="144"/>
        <end position="221"/>
    </location>
</feature>
<keyword evidence="1 3" id="KW-0238">DNA-binding</keyword>
<dbReference type="GO" id="GO:0005634">
    <property type="term" value="C:nucleus"/>
    <property type="evidence" value="ECO:0007669"/>
    <property type="project" value="UniProtKB-UniRule"/>
</dbReference>
<dbReference type="PANTHER" id="PTHR10270:SF161">
    <property type="entry name" value="SEX-DETERMINING REGION Y PROTEIN"/>
    <property type="match status" value="1"/>
</dbReference>
<keyword evidence="2" id="KW-0804">Transcription</keyword>
<accession>A0A8H5ME65</accession>
<dbReference type="EMBL" id="JAACJN010000014">
    <property type="protein sequence ID" value="KAF5390697.1"/>
    <property type="molecule type" value="Genomic_DNA"/>
</dbReference>
<dbReference type="Proteomes" id="UP000518752">
    <property type="component" value="Unassembled WGS sequence"/>
</dbReference>
<protein>
    <recommendedName>
        <fullName evidence="5">HMG box domain-containing protein</fullName>
    </recommendedName>
</protein>
<name>A0A8H5ME65_9AGAR</name>
<feature type="region of interest" description="Disordered" evidence="4">
    <location>
        <begin position="113"/>
        <end position="143"/>
    </location>
</feature>
<dbReference type="InterPro" id="IPR009071">
    <property type="entry name" value="HMG_box_dom"/>
</dbReference>
<evidence type="ECO:0000256" key="1">
    <source>
        <dbReference type="ARBA" id="ARBA00023125"/>
    </source>
</evidence>